<feature type="transmembrane region" description="Helical" evidence="10">
    <location>
        <begin position="366"/>
        <end position="385"/>
    </location>
</feature>
<evidence type="ECO:0000313" key="12">
    <source>
        <dbReference type="EMBL" id="PZD72029.1"/>
    </source>
</evidence>
<evidence type="ECO:0000256" key="7">
    <source>
        <dbReference type="ARBA" id="ARBA00022946"/>
    </source>
</evidence>
<keyword evidence="4" id="KW-0645">Protease</keyword>
<evidence type="ECO:0000256" key="6">
    <source>
        <dbReference type="ARBA" id="ARBA00022801"/>
    </source>
</evidence>
<evidence type="ECO:0000256" key="4">
    <source>
        <dbReference type="ARBA" id="ARBA00022670"/>
    </source>
</evidence>
<keyword evidence="8 10" id="KW-1133">Transmembrane helix</keyword>
<dbReference type="CDD" id="cd06160">
    <property type="entry name" value="S2P-M50_like_2"/>
    <property type="match status" value="1"/>
</dbReference>
<keyword evidence="6" id="KW-0378">Hydrolase</keyword>
<dbReference type="Proteomes" id="UP000248857">
    <property type="component" value="Unassembled WGS sequence"/>
</dbReference>
<dbReference type="EMBL" id="PQWO01000012">
    <property type="protein sequence ID" value="PZD72029.1"/>
    <property type="molecule type" value="Genomic_DNA"/>
</dbReference>
<comment type="similarity">
    <text evidence="3">Belongs to the peptidase M50B family.</text>
</comment>
<feature type="transmembrane region" description="Helical" evidence="10">
    <location>
        <begin position="194"/>
        <end position="216"/>
    </location>
</feature>
<dbReference type="GO" id="GO:0016020">
    <property type="term" value="C:membrane"/>
    <property type="evidence" value="ECO:0007669"/>
    <property type="project" value="UniProtKB-SubCell"/>
</dbReference>
<dbReference type="Pfam" id="PF02163">
    <property type="entry name" value="Peptidase_M50"/>
    <property type="match status" value="1"/>
</dbReference>
<feature type="transmembrane region" description="Helical" evidence="10">
    <location>
        <begin position="236"/>
        <end position="255"/>
    </location>
</feature>
<evidence type="ECO:0000256" key="9">
    <source>
        <dbReference type="ARBA" id="ARBA00023136"/>
    </source>
</evidence>
<dbReference type="InterPro" id="IPR044838">
    <property type="entry name" value="EGY1-like"/>
</dbReference>
<evidence type="ECO:0000256" key="10">
    <source>
        <dbReference type="SAM" id="Phobius"/>
    </source>
</evidence>
<dbReference type="AlphaFoldDB" id="A0A2W1JE44"/>
<evidence type="ECO:0000259" key="11">
    <source>
        <dbReference type="Pfam" id="PF02163"/>
    </source>
</evidence>
<dbReference type="OrthoDB" id="494312at2"/>
<comment type="cofactor">
    <cofactor evidence="1">
        <name>Zn(2+)</name>
        <dbReference type="ChEBI" id="CHEBI:29105"/>
    </cofactor>
</comment>
<accession>A0A2W1JE44</accession>
<dbReference type="RefSeq" id="WP_110987422.1">
    <property type="nucleotide sequence ID" value="NZ_CAWNWM010000012.1"/>
</dbReference>
<keyword evidence="13" id="KW-1185">Reference proteome</keyword>
<comment type="subcellular location">
    <subcellularLocation>
        <location evidence="2">Membrane</location>
        <topology evidence="2">Multi-pass membrane protein</topology>
    </subcellularLocation>
</comment>
<evidence type="ECO:0000256" key="2">
    <source>
        <dbReference type="ARBA" id="ARBA00004141"/>
    </source>
</evidence>
<dbReference type="GO" id="GO:0008233">
    <property type="term" value="F:peptidase activity"/>
    <property type="evidence" value="ECO:0007669"/>
    <property type="project" value="UniProtKB-KW"/>
</dbReference>
<proteinExistence type="inferred from homology"/>
<gene>
    <name evidence="12" type="ORF">C1752_04018</name>
</gene>
<feature type="transmembrane region" description="Helical" evidence="10">
    <location>
        <begin position="456"/>
        <end position="481"/>
    </location>
</feature>
<name>A0A2W1JE44_9CYAN</name>
<evidence type="ECO:0000256" key="3">
    <source>
        <dbReference type="ARBA" id="ARBA00007931"/>
    </source>
</evidence>
<keyword evidence="9 10" id="KW-0472">Membrane</keyword>
<feature type="transmembrane region" description="Helical" evidence="10">
    <location>
        <begin position="414"/>
        <end position="436"/>
    </location>
</feature>
<dbReference type="PANTHER" id="PTHR31412">
    <property type="entry name" value="ZINC METALLOPROTEASE EGY1"/>
    <property type="match status" value="1"/>
</dbReference>
<dbReference type="GO" id="GO:0006508">
    <property type="term" value="P:proteolysis"/>
    <property type="evidence" value="ECO:0007669"/>
    <property type="project" value="UniProtKB-KW"/>
</dbReference>
<feature type="transmembrane region" description="Helical" evidence="10">
    <location>
        <begin position="294"/>
        <end position="317"/>
    </location>
</feature>
<protein>
    <recommendedName>
        <fullName evidence="11">Peptidase M50 domain-containing protein</fullName>
    </recommendedName>
</protein>
<feature type="transmembrane region" description="Helical" evidence="10">
    <location>
        <begin position="31"/>
        <end position="48"/>
    </location>
</feature>
<evidence type="ECO:0000256" key="8">
    <source>
        <dbReference type="ARBA" id="ARBA00022989"/>
    </source>
</evidence>
<organism evidence="12 13">
    <name type="scientific">Acaryochloris thomasi RCC1774</name>
    <dbReference type="NCBI Taxonomy" id="1764569"/>
    <lineage>
        <taxon>Bacteria</taxon>
        <taxon>Bacillati</taxon>
        <taxon>Cyanobacteriota</taxon>
        <taxon>Cyanophyceae</taxon>
        <taxon>Acaryochloridales</taxon>
        <taxon>Acaryochloridaceae</taxon>
        <taxon>Acaryochloris</taxon>
        <taxon>Acaryochloris thomasi</taxon>
    </lineage>
</organism>
<feature type="transmembrane region" description="Helical" evidence="10">
    <location>
        <begin position="6"/>
        <end position="24"/>
    </location>
</feature>
<feature type="domain" description="Peptidase M50" evidence="11">
    <location>
        <begin position="236"/>
        <end position="418"/>
    </location>
</feature>
<keyword evidence="5 10" id="KW-0812">Transmembrane</keyword>
<comment type="caution">
    <text evidence="12">The sequence shown here is derived from an EMBL/GenBank/DDBJ whole genome shotgun (WGS) entry which is preliminary data.</text>
</comment>
<evidence type="ECO:0000313" key="13">
    <source>
        <dbReference type="Proteomes" id="UP000248857"/>
    </source>
</evidence>
<dbReference type="PANTHER" id="PTHR31412:SF0">
    <property type="entry name" value="ZINC METALLOPROTEASE EGY1, CHLOROPLASTIC-RELATED"/>
    <property type="match status" value="1"/>
</dbReference>
<reference evidence="12 13" key="1">
    <citation type="journal article" date="2018" name="Sci. Rep.">
        <title>A novel species of the marine cyanobacterium Acaryochloris with a unique pigment content and lifestyle.</title>
        <authorList>
            <person name="Partensky F."/>
            <person name="Six C."/>
            <person name="Ratin M."/>
            <person name="Garczarek L."/>
            <person name="Vaulot D."/>
            <person name="Probert I."/>
            <person name="Calteau A."/>
            <person name="Gourvil P."/>
            <person name="Marie D."/>
            <person name="Grebert T."/>
            <person name="Bouchier C."/>
            <person name="Le Panse S."/>
            <person name="Gachenot M."/>
            <person name="Rodriguez F."/>
            <person name="Garrido J.L."/>
        </authorList>
    </citation>
    <scope>NUCLEOTIDE SEQUENCE [LARGE SCALE GENOMIC DNA]</scope>
    <source>
        <strain evidence="12 13">RCC1774</strain>
    </source>
</reference>
<evidence type="ECO:0000256" key="5">
    <source>
        <dbReference type="ARBA" id="ARBA00022692"/>
    </source>
</evidence>
<dbReference type="InterPro" id="IPR008915">
    <property type="entry name" value="Peptidase_M50"/>
</dbReference>
<sequence length="484" mass="53469">MIWFSLLLLGLLLYFIVQYSVVYVTQTPWWVLWAILMAPAVLMVGWVSANGTEDPIPPPLVIGSFLMSSILYVALVRLNPKRSASPSSEPQIKTMPEPQPLSLTKAEESQLQTCFPWSTYFLQKIDYKPQAIICRGQLKAQANAAYQTIRDNVRQQFGDRYLVIFQVGAQNQPFFALVPDPQRNRKARQLTRPVLALGLLFATFITTTLAGAKLVMPELTWQSFTDLSVLRGGLPYAIAIMLILGIHESGHYLTARFYKIKATLPYFIPMPPPFSFGTFGAFIQMRSPVPNRTALFDIGLAGPLAGFVVTMPLLTWGLMHSSLTSIPTQPSLLDTNAFNPSISILFALISKAAFPTELTMAQMIDLHPVAIAGWLGLIVTALNLMPVGQLDGGHIVHAMFGHRNGAIIGQVTRLLVLLLSFIQPLLLLWAIILLCLPAIDEPALNDVSELDNRRDLLGLVSLALLLLIILPLPHSLAHLLFEMG</sequence>
<evidence type="ECO:0000256" key="1">
    <source>
        <dbReference type="ARBA" id="ARBA00001947"/>
    </source>
</evidence>
<feature type="transmembrane region" description="Helical" evidence="10">
    <location>
        <begin position="60"/>
        <end position="78"/>
    </location>
</feature>
<keyword evidence="7" id="KW-0809">Transit peptide</keyword>